<dbReference type="EMBL" id="BTSX01000006">
    <property type="protein sequence ID" value="GMT04481.1"/>
    <property type="molecule type" value="Genomic_DNA"/>
</dbReference>
<reference evidence="1" key="1">
    <citation type="submission" date="2023-10" db="EMBL/GenBank/DDBJ databases">
        <title>Genome assembly of Pristionchus species.</title>
        <authorList>
            <person name="Yoshida K."/>
            <person name="Sommer R.J."/>
        </authorList>
    </citation>
    <scope>NUCLEOTIDE SEQUENCE</scope>
    <source>
        <strain evidence="1">RS0144</strain>
    </source>
</reference>
<sequence>WRRCLTEAQSAEWRQDSVRIGANAGIIFDADCMDLSHRMSTLILFGTFRDRRVSMIRSVIGESVSRLGATVADYSRDLQAYETR</sequence>
<name>A0AAV5UC17_9BILA</name>
<feature type="non-terminal residue" evidence="1">
    <location>
        <position position="1"/>
    </location>
</feature>
<gene>
    <name evidence="1" type="ORF">PENTCL1PPCAC_26655</name>
</gene>
<organism evidence="1 2">
    <name type="scientific">Pristionchus entomophagus</name>
    <dbReference type="NCBI Taxonomy" id="358040"/>
    <lineage>
        <taxon>Eukaryota</taxon>
        <taxon>Metazoa</taxon>
        <taxon>Ecdysozoa</taxon>
        <taxon>Nematoda</taxon>
        <taxon>Chromadorea</taxon>
        <taxon>Rhabditida</taxon>
        <taxon>Rhabditina</taxon>
        <taxon>Diplogasteromorpha</taxon>
        <taxon>Diplogasteroidea</taxon>
        <taxon>Neodiplogasteridae</taxon>
        <taxon>Pristionchus</taxon>
    </lineage>
</organism>
<dbReference type="AlphaFoldDB" id="A0AAV5UC17"/>
<protein>
    <submittedName>
        <fullName evidence="1">Uncharacterized protein</fullName>
    </submittedName>
</protein>
<keyword evidence="2" id="KW-1185">Reference proteome</keyword>
<proteinExistence type="predicted"/>
<dbReference type="Proteomes" id="UP001432027">
    <property type="component" value="Unassembled WGS sequence"/>
</dbReference>
<evidence type="ECO:0000313" key="1">
    <source>
        <dbReference type="EMBL" id="GMT04481.1"/>
    </source>
</evidence>
<accession>A0AAV5UC17</accession>
<evidence type="ECO:0000313" key="2">
    <source>
        <dbReference type="Proteomes" id="UP001432027"/>
    </source>
</evidence>
<comment type="caution">
    <text evidence="1">The sequence shown here is derived from an EMBL/GenBank/DDBJ whole genome shotgun (WGS) entry which is preliminary data.</text>
</comment>
<feature type="non-terminal residue" evidence="1">
    <location>
        <position position="84"/>
    </location>
</feature>